<keyword evidence="4" id="KW-1185">Reference proteome</keyword>
<gene>
    <name evidence="5 6" type="primary">LOC112049784</name>
</gene>
<evidence type="ECO:0000313" key="6">
    <source>
        <dbReference type="RefSeq" id="XP_023943579.2"/>
    </source>
</evidence>
<dbReference type="Pfam" id="PF00106">
    <property type="entry name" value="adh_short"/>
    <property type="match status" value="1"/>
</dbReference>
<dbReference type="PRINTS" id="PR00080">
    <property type="entry name" value="SDRFAMILY"/>
</dbReference>
<dbReference type="PRINTS" id="PR00081">
    <property type="entry name" value="GDHRDH"/>
</dbReference>
<dbReference type="PANTHER" id="PTHR44229:SF8">
    <property type="entry name" value="ALCOHOL DEHYDROGENASE-RELATED"/>
    <property type="match status" value="1"/>
</dbReference>
<sequence length="251" mass="27924">MDRDVKGKVAVITGGADGLGLAMVKSFLQKGAKLVISLDINEEQGKASEAALKSEYGNDRVVFYKCNVQTDLEAIFDKIIAEYKAIDILINNAGVLDELNIRRTIEVNTIALMEWTMKFYEQMRTDKGGKGGTIINVSSIYGFRVLPYIPYYHGSKFAVIGFSKSIGHEDNFKKSGVRVVTLCPGLTHTNMANYPKIKEDDMIPEFKTCLLAHDWQDPVDIGRGTVEIFEKADTGTVWLVEGTRPAEKLNF</sequence>
<dbReference type="GeneID" id="112049784"/>
<dbReference type="InterPro" id="IPR036291">
    <property type="entry name" value="NAD(P)-bd_dom_sf"/>
</dbReference>
<dbReference type="PANTHER" id="PTHR44229">
    <property type="entry name" value="15-HYDROXYPROSTAGLANDIN DEHYDROGENASE [NAD(+)]"/>
    <property type="match status" value="1"/>
</dbReference>
<evidence type="ECO:0000313" key="5">
    <source>
        <dbReference type="RefSeq" id="XP_023943578.2"/>
    </source>
</evidence>
<dbReference type="SUPFAM" id="SSF51735">
    <property type="entry name" value="NAD(P)-binding Rossmann-fold domains"/>
    <property type="match status" value="1"/>
</dbReference>
<evidence type="ECO:0000256" key="3">
    <source>
        <dbReference type="RuleBase" id="RU000363"/>
    </source>
</evidence>
<evidence type="ECO:0000256" key="1">
    <source>
        <dbReference type="ARBA" id="ARBA00006484"/>
    </source>
</evidence>
<dbReference type="RefSeq" id="XP_023943578.2">
    <property type="nucleotide sequence ID" value="XM_024087810.2"/>
</dbReference>
<protein>
    <submittedName>
        <fullName evidence="5 6">15-hydroxyprostaglandin dehydrogenase [NAD(+)]</fullName>
    </submittedName>
</protein>
<organism evidence="4 6">
    <name type="scientific">Bicyclus anynana</name>
    <name type="common">Squinting bush brown butterfly</name>
    <dbReference type="NCBI Taxonomy" id="110368"/>
    <lineage>
        <taxon>Eukaryota</taxon>
        <taxon>Metazoa</taxon>
        <taxon>Ecdysozoa</taxon>
        <taxon>Arthropoda</taxon>
        <taxon>Hexapoda</taxon>
        <taxon>Insecta</taxon>
        <taxon>Pterygota</taxon>
        <taxon>Neoptera</taxon>
        <taxon>Endopterygota</taxon>
        <taxon>Lepidoptera</taxon>
        <taxon>Glossata</taxon>
        <taxon>Ditrysia</taxon>
        <taxon>Papilionoidea</taxon>
        <taxon>Nymphalidae</taxon>
        <taxon>Satyrinae</taxon>
        <taxon>Satyrini</taxon>
        <taxon>Mycalesina</taxon>
        <taxon>Bicyclus</taxon>
    </lineage>
</organism>
<dbReference type="Proteomes" id="UP001652582">
    <property type="component" value="Chromosome 11"/>
</dbReference>
<dbReference type="RefSeq" id="XP_023943579.2">
    <property type="nucleotide sequence ID" value="XM_024087811.2"/>
</dbReference>
<accession>A0A6J1N9J8</accession>
<dbReference type="InterPro" id="IPR002347">
    <property type="entry name" value="SDR_fam"/>
</dbReference>
<proteinExistence type="inferred from homology"/>
<dbReference type="Gene3D" id="3.40.50.720">
    <property type="entry name" value="NAD(P)-binding Rossmann-like Domain"/>
    <property type="match status" value="1"/>
</dbReference>
<keyword evidence="2" id="KW-0560">Oxidoreductase</keyword>
<reference evidence="5 6" key="1">
    <citation type="submission" date="2025-05" db="UniProtKB">
        <authorList>
            <consortium name="RefSeq"/>
        </authorList>
    </citation>
    <scope>IDENTIFICATION</scope>
</reference>
<evidence type="ECO:0000313" key="4">
    <source>
        <dbReference type="Proteomes" id="UP001652582"/>
    </source>
</evidence>
<comment type="similarity">
    <text evidence="1 3">Belongs to the short-chain dehydrogenases/reductases (SDR) family.</text>
</comment>
<name>A0A6J1N9J8_BICAN</name>
<dbReference type="OrthoDB" id="37659at2759"/>
<evidence type="ECO:0000256" key="2">
    <source>
        <dbReference type="ARBA" id="ARBA00023002"/>
    </source>
</evidence>